<evidence type="ECO:0000256" key="5">
    <source>
        <dbReference type="PROSITE-ProRule" id="PRU00776"/>
    </source>
</evidence>
<feature type="chain" id="PRO_5025559869" evidence="7">
    <location>
        <begin position="18"/>
        <end position="479"/>
    </location>
</feature>
<dbReference type="EMBL" id="VIIS01002022">
    <property type="protein sequence ID" value="KAF0289616.1"/>
    <property type="molecule type" value="Genomic_DNA"/>
</dbReference>
<gene>
    <name evidence="10" type="primary">SGP1_0</name>
    <name evidence="10" type="ORF">FJT64_012173</name>
</gene>
<evidence type="ECO:0000256" key="4">
    <source>
        <dbReference type="ARBA" id="ARBA00029459"/>
    </source>
</evidence>
<feature type="domain" description="WAP" evidence="8">
    <location>
        <begin position="399"/>
        <end position="450"/>
    </location>
</feature>
<sequence length="479" mass="52308">MRTHLLLLTGLLAAAGAESPPDRLLTLRGHESLRPGPGAGGEDPPRPPGPRAPGGEESSCTPGTWMYDGCNACRCTQERKIKCTSNVCREPPAASCQYGRTYLDQCNNVCFCDKFGAYQCRPRGTPGGGICYHDGVTGKPLRCEQEGFIRVEAHTQFFCQDGIVHFEYASPRAPRPAPLEFGDVVLPDYEPCPAGFVTAPGMLGVKICKAADSNVMCDDKRPTRGGECGVDDCGERYNPQRDCLQCFCLEGKPDDVSAGFNEPCPPGFDHRTSFLYFRKCGPIDDLPCSGPGTEYQVDCDLCVCQEGGVPACTHRQCDTSPEEQSCQYGTFFVDECNAVCRCVRGGGRYACGRRGCPPGRTSGKPLTCPAQTRELPRIRGLRVFCHKGVVKAQLKDGDEPNRPGQCPWTIVDIYYRCNYNKQCDDDRLCPPGHKCCREQLPCGQKCRPACAPACAPGQRCQTVYLDLEEERAECVPVSN</sequence>
<keyword evidence="5" id="KW-0646">Protease inhibitor</keyword>
<comment type="caution">
    <text evidence="10">The sequence shown here is derived from an EMBL/GenBank/DDBJ whole genome shotgun (WGS) entry which is preliminary data.</text>
</comment>
<evidence type="ECO:0000256" key="3">
    <source>
        <dbReference type="ARBA" id="ARBA00023157"/>
    </source>
</evidence>
<proteinExistence type="inferred from homology"/>
<reference evidence="10 11" key="1">
    <citation type="submission" date="2019-07" db="EMBL/GenBank/DDBJ databases">
        <title>Draft genome assembly of a fouling barnacle, Amphibalanus amphitrite (Darwin, 1854): The first reference genome for Thecostraca.</title>
        <authorList>
            <person name="Kim W."/>
        </authorList>
    </citation>
    <scope>NUCLEOTIDE SEQUENCE [LARGE SCALE GENOMIC DNA]</scope>
    <source>
        <strain evidence="10">SNU_AA5</strain>
        <tissue evidence="10">Soma without cirri and trophi</tissue>
    </source>
</reference>
<keyword evidence="2" id="KW-0964">Secreted</keyword>
<evidence type="ECO:0000259" key="9">
    <source>
        <dbReference type="PROSITE" id="PS51446"/>
    </source>
</evidence>
<keyword evidence="5" id="KW-0722">Serine protease inhibitor</keyword>
<dbReference type="PROSITE" id="PS51390">
    <property type="entry name" value="WAP"/>
    <property type="match status" value="1"/>
</dbReference>
<dbReference type="InterPro" id="IPR008197">
    <property type="entry name" value="WAP_dom"/>
</dbReference>
<protein>
    <submittedName>
        <fullName evidence="10">Serine protease inhibitor I/II</fullName>
    </submittedName>
</protein>
<feature type="disulfide bond" evidence="5">
    <location>
        <begin position="302"/>
        <end position="312"/>
    </location>
</feature>
<feature type="signal peptide" evidence="7">
    <location>
        <begin position="1"/>
        <end position="17"/>
    </location>
</feature>
<comment type="subcellular location">
    <subcellularLocation>
        <location evidence="1">Secreted</location>
    </subcellularLocation>
</comment>
<evidence type="ECO:0000256" key="7">
    <source>
        <dbReference type="SAM" id="SignalP"/>
    </source>
</evidence>
<dbReference type="InterPro" id="IPR036201">
    <property type="entry name" value="Pacifastin_dom_sf"/>
</dbReference>
<feature type="region of interest" description="Disordered" evidence="6">
    <location>
        <begin position="27"/>
        <end position="59"/>
    </location>
</feature>
<evidence type="ECO:0000256" key="2">
    <source>
        <dbReference type="ARBA" id="ARBA00022525"/>
    </source>
</evidence>
<evidence type="ECO:0000259" key="8">
    <source>
        <dbReference type="PROSITE" id="PS51390"/>
    </source>
</evidence>
<dbReference type="GO" id="GO:0005576">
    <property type="term" value="C:extracellular region"/>
    <property type="evidence" value="ECO:0007669"/>
    <property type="project" value="UniProtKB-SubCell"/>
</dbReference>
<accession>A0A6A4V4S9</accession>
<keyword evidence="7" id="KW-0732">Signal</keyword>
<evidence type="ECO:0000256" key="1">
    <source>
        <dbReference type="ARBA" id="ARBA00004613"/>
    </source>
</evidence>
<keyword evidence="3 5" id="KW-1015">Disulfide bond</keyword>
<dbReference type="Proteomes" id="UP000440578">
    <property type="component" value="Unassembled WGS sequence"/>
</dbReference>
<evidence type="ECO:0000313" key="10">
    <source>
        <dbReference type="EMBL" id="KAF0289616.1"/>
    </source>
</evidence>
<feature type="domain" description="Pacifastin" evidence="9">
    <location>
        <begin position="285"/>
        <end position="320"/>
    </location>
</feature>
<dbReference type="OrthoDB" id="10026631at2759"/>
<organism evidence="10 11">
    <name type="scientific">Amphibalanus amphitrite</name>
    <name type="common">Striped barnacle</name>
    <name type="synonym">Balanus amphitrite</name>
    <dbReference type="NCBI Taxonomy" id="1232801"/>
    <lineage>
        <taxon>Eukaryota</taxon>
        <taxon>Metazoa</taxon>
        <taxon>Ecdysozoa</taxon>
        <taxon>Arthropoda</taxon>
        <taxon>Crustacea</taxon>
        <taxon>Multicrustacea</taxon>
        <taxon>Cirripedia</taxon>
        <taxon>Thoracica</taxon>
        <taxon>Thoracicalcarea</taxon>
        <taxon>Balanomorpha</taxon>
        <taxon>Balanoidea</taxon>
        <taxon>Balanidae</taxon>
        <taxon>Amphibalaninae</taxon>
        <taxon>Amphibalanus</taxon>
    </lineage>
</organism>
<keyword evidence="11" id="KW-1185">Reference proteome</keyword>
<dbReference type="PROSITE" id="PS51446">
    <property type="entry name" value="PACIFASTIN"/>
    <property type="match status" value="1"/>
</dbReference>
<evidence type="ECO:0000313" key="11">
    <source>
        <dbReference type="Proteomes" id="UP000440578"/>
    </source>
</evidence>
<dbReference type="GO" id="GO:0004867">
    <property type="term" value="F:serine-type endopeptidase inhibitor activity"/>
    <property type="evidence" value="ECO:0007669"/>
    <property type="project" value="UniProtKB-UniRule"/>
</dbReference>
<dbReference type="AlphaFoldDB" id="A0A6A4V4S9"/>
<name>A0A6A4V4S9_AMPAM</name>
<evidence type="ECO:0000256" key="6">
    <source>
        <dbReference type="SAM" id="MobiDB-lite"/>
    </source>
</evidence>
<comment type="caution">
    <text evidence="5">Lacks conserved residue(s) required for the propagation of feature annotation.</text>
</comment>
<dbReference type="InterPro" id="IPR008037">
    <property type="entry name" value="Pacifastin_dom"/>
</dbReference>
<feature type="disulfide bond" evidence="5">
    <location>
        <begin position="299"/>
        <end position="317"/>
    </location>
</feature>
<dbReference type="SUPFAM" id="SSF57283">
    <property type="entry name" value="PMP inhibitors"/>
    <property type="match status" value="2"/>
</dbReference>
<comment type="similarity">
    <text evidence="4 5">Belongs to the protease inhibitor I19 family.</text>
</comment>